<dbReference type="Proteomes" id="UP000692954">
    <property type="component" value="Unassembled WGS sequence"/>
</dbReference>
<keyword evidence="2" id="KW-1185">Reference proteome</keyword>
<reference evidence="1" key="1">
    <citation type="submission" date="2021-01" db="EMBL/GenBank/DDBJ databases">
        <authorList>
            <consortium name="Genoscope - CEA"/>
            <person name="William W."/>
        </authorList>
    </citation>
    <scope>NUCLEOTIDE SEQUENCE</scope>
</reference>
<organism evidence="1 2">
    <name type="scientific">Paramecium sonneborni</name>
    <dbReference type="NCBI Taxonomy" id="65129"/>
    <lineage>
        <taxon>Eukaryota</taxon>
        <taxon>Sar</taxon>
        <taxon>Alveolata</taxon>
        <taxon>Ciliophora</taxon>
        <taxon>Intramacronucleata</taxon>
        <taxon>Oligohymenophorea</taxon>
        <taxon>Peniculida</taxon>
        <taxon>Parameciidae</taxon>
        <taxon>Paramecium</taxon>
    </lineage>
</organism>
<sequence>MVMNELAIKESQSDESVLELIVKKKGKFFDTHKKLILKMNDEMEKKSLKLLLNYLK</sequence>
<proteinExistence type="predicted"/>
<protein>
    <submittedName>
        <fullName evidence="1">Uncharacterized protein</fullName>
    </submittedName>
</protein>
<evidence type="ECO:0000313" key="2">
    <source>
        <dbReference type="Proteomes" id="UP000692954"/>
    </source>
</evidence>
<accession>A0A8S1QTK8</accession>
<gene>
    <name evidence="1" type="ORF">PSON_ATCC_30995.1.T1150155</name>
</gene>
<evidence type="ECO:0000313" key="1">
    <source>
        <dbReference type="EMBL" id="CAD8117967.1"/>
    </source>
</evidence>
<name>A0A8S1QTK8_9CILI</name>
<comment type="caution">
    <text evidence="1">The sequence shown here is derived from an EMBL/GenBank/DDBJ whole genome shotgun (WGS) entry which is preliminary data.</text>
</comment>
<dbReference type="AlphaFoldDB" id="A0A8S1QTK8"/>
<dbReference type="EMBL" id="CAJJDN010000115">
    <property type="protein sequence ID" value="CAD8117967.1"/>
    <property type="molecule type" value="Genomic_DNA"/>
</dbReference>